<evidence type="ECO:0000256" key="7">
    <source>
        <dbReference type="ARBA" id="ARBA00023242"/>
    </source>
</evidence>
<dbReference type="Gene3D" id="1.10.10.60">
    <property type="entry name" value="Homeodomain-like"/>
    <property type="match status" value="1"/>
</dbReference>
<keyword evidence="3" id="KW-0805">Transcription regulation</keyword>
<dbReference type="PRINTS" id="PR00024">
    <property type="entry name" value="HOMEOBOX"/>
</dbReference>
<comment type="subcellular location">
    <subcellularLocation>
        <location evidence="1 8 9">Nucleus</location>
    </subcellularLocation>
</comment>
<organism evidence="12 13">
    <name type="scientific">Clavelina lepadiformis</name>
    <name type="common">Light-bulb sea squirt</name>
    <name type="synonym">Ascidia lepadiformis</name>
    <dbReference type="NCBI Taxonomy" id="159417"/>
    <lineage>
        <taxon>Eukaryota</taxon>
        <taxon>Metazoa</taxon>
        <taxon>Chordata</taxon>
        <taxon>Tunicata</taxon>
        <taxon>Ascidiacea</taxon>
        <taxon>Aplousobranchia</taxon>
        <taxon>Clavelinidae</taxon>
        <taxon>Clavelina</taxon>
    </lineage>
</organism>
<dbReference type="InterPro" id="IPR001827">
    <property type="entry name" value="Homeobox_Antennapedia_CS"/>
</dbReference>
<dbReference type="InterPro" id="IPR050609">
    <property type="entry name" value="Antp_homeobox_Deformed_sf"/>
</dbReference>
<dbReference type="SUPFAM" id="SSF46689">
    <property type="entry name" value="Homeodomain-like"/>
    <property type="match status" value="1"/>
</dbReference>
<evidence type="ECO:0000256" key="2">
    <source>
        <dbReference type="ARBA" id="ARBA00022473"/>
    </source>
</evidence>
<evidence type="ECO:0000313" key="13">
    <source>
        <dbReference type="Proteomes" id="UP001642483"/>
    </source>
</evidence>
<dbReference type="InterPro" id="IPR009057">
    <property type="entry name" value="Homeodomain-like_sf"/>
</dbReference>
<feature type="domain" description="Homeobox" evidence="11">
    <location>
        <begin position="167"/>
        <end position="227"/>
    </location>
</feature>
<keyword evidence="7 8" id="KW-0539">Nucleus</keyword>
<dbReference type="PANTHER" id="PTHR45771">
    <property type="entry name" value="HOMEOTIC PROTEIN DEFORMED"/>
    <property type="match status" value="1"/>
</dbReference>
<evidence type="ECO:0000259" key="11">
    <source>
        <dbReference type="PROSITE" id="PS50071"/>
    </source>
</evidence>
<evidence type="ECO:0000256" key="4">
    <source>
        <dbReference type="ARBA" id="ARBA00023125"/>
    </source>
</evidence>
<evidence type="ECO:0000313" key="12">
    <source>
        <dbReference type="EMBL" id="CAK8678563.1"/>
    </source>
</evidence>
<dbReference type="PRINTS" id="PR00025">
    <property type="entry name" value="ANTENNAPEDIA"/>
</dbReference>
<dbReference type="PANTHER" id="PTHR45771:SF6">
    <property type="entry name" value="HOMEOTIC PROTEIN SEX COMBS REDUCED"/>
    <property type="match status" value="1"/>
</dbReference>
<dbReference type="InterPro" id="IPR001356">
    <property type="entry name" value="HD"/>
</dbReference>
<keyword evidence="5 8" id="KW-0371">Homeobox</keyword>
<gene>
    <name evidence="12" type="ORF">CVLEPA_LOCUS8482</name>
</gene>
<sequence length="235" mass="27556">MNQAAIANFHINRGFVFPSARNLESFLNPFSVYKADIDAFKACSKTAGNYGHVTGMTTSANESKMMSTKNVYENNFSHVTSGQYFQNDLWKCQIENSGTHKADCNRNEGQNFILSQQPCTSSYISNSTFNREPKREKGSSKQQEFTHKAIIYPWMKKVHNSQNEPLDPSKRTRTAYSRYQTLELEKEFHFNRYLTRRRRIEIAHLLCLTERQIKIWFQNRRMKWKKDNKEKAVLA</sequence>
<dbReference type="InterPro" id="IPR020479">
    <property type="entry name" value="HD_metazoa"/>
</dbReference>
<keyword evidence="4 8" id="KW-0238">DNA-binding</keyword>
<name>A0ABP0FFU2_CLALP</name>
<dbReference type="SMART" id="SM00389">
    <property type="entry name" value="HOX"/>
    <property type="match status" value="1"/>
</dbReference>
<evidence type="ECO:0000256" key="8">
    <source>
        <dbReference type="PROSITE-ProRule" id="PRU00108"/>
    </source>
</evidence>
<dbReference type="InterPro" id="IPR017970">
    <property type="entry name" value="Homeobox_CS"/>
</dbReference>
<accession>A0ABP0FFU2</accession>
<reference evidence="12 13" key="1">
    <citation type="submission" date="2024-02" db="EMBL/GenBank/DDBJ databases">
        <authorList>
            <person name="Daric V."/>
            <person name="Darras S."/>
        </authorList>
    </citation>
    <scope>NUCLEOTIDE SEQUENCE [LARGE SCALE GENOMIC DNA]</scope>
</reference>
<keyword evidence="13" id="KW-1185">Reference proteome</keyword>
<dbReference type="PROSITE" id="PS50071">
    <property type="entry name" value="HOMEOBOX_2"/>
    <property type="match status" value="1"/>
</dbReference>
<protein>
    <recommendedName>
        <fullName evidence="11">Homeobox domain-containing protein</fullName>
    </recommendedName>
</protein>
<keyword evidence="2" id="KW-0217">Developmental protein</keyword>
<dbReference type="CDD" id="cd00086">
    <property type="entry name" value="homeodomain"/>
    <property type="match status" value="1"/>
</dbReference>
<dbReference type="EMBL" id="CAWYQH010000057">
    <property type="protein sequence ID" value="CAK8678563.1"/>
    <property type="molecule type" value="Genomic_DNA"/>
</dbReference>
<dbReference type="Proteomes" id="UP001642483">
    <property type="component" value="Unassembled WGS sequence"/>
</dbReference>
<comment type="caution">
    <text evidence="12">The sequence shown here is derived from an EMBL/GenBank/DDBJ whole genome shotgun (WGS) entry which is preliminary data.</text>
</comment>
<dbReference type="PROSITE" id="PS00032">
    <property type="entry name" value="ANTENNAPEDIA"/>
    <property type="match status" value="1"/>
</dbReference>
<proteinExistence type="inferred from homology"/>
<comment type="similarity">
    <text evidence="10">Belongs to the Antp homeobox family.</text>
</comment>
<dbReference type="PROSITE" id="PS00027">
    <property type="entry name" value="HOMEOBOX_1"/>
    <property type="match status" value="1"/>
</dbReference>
<evidence type="ECO:0000256" key="6">
    <source>
        <dbReference type="ARBA" id="ARBA00023163"/>
    </source>
</evidence>
<evidence type="ECO:0000256" key="3">
    <source>
        <dbReference type="ARBA" id="ARBA00023015"/>
    </source>
</evidence>
<evidence type="ECO:0000256" key="9">
    <source>
        <dbReference type="RuleBase" id="RU000682"/>
    </source>
</evidence>
<feature type="DNA-binding region" description="Homeobox" evidence="8">
    <location>
        <begin position="169"/>
        <end position="228"/>
    </location>
</feature>
<dbReference type="InterPro" id="IPR017995">
    <property type="entry name" value="Homeobox_antennapedia"/>
</dbReference>
<evidence type="ECO:0000256" key="5">
    <source>
        <dbReference type="ARBA" id="ARBA00023155"/>
    </source>
</evidence>
<evidence type="ECO:0000256" key="10">
    <source>
        <dbReference type="RuleBase" id="RU004442"/>
    </source>
</evidence>
<dbReference type="Pfam" id="PF00046">
    <property type="entry name" value="Homeodomain"/>
    <property type="match status" value="1"/>
</dbReference>
<keyword evidence="6" id="KW-0804">Transcription</keyword>
<evidence type="ECO:0000256" key="1">
    <source>
        <dbReference type="ARBA" id="ARBA00004123"/>
    </source>
</evidence>